<name>G0QSA8_ICHMU</name>
<dbReference type="SMART" id="SM00448">
    <property type="entry name" value="REC"/>
    <property type="match status" value="1"/>
</dbReference>
<dbReference type="CDD" id="cd00082">
    <property type="entry name" value="HisKA"/>
    <property type="match status" value="1"/>
</dbReference>
<dbReference type="InterPro" id="IPR003594">
    <property type="entry name" value="HATPase_dom"/>
</dbReference>
<dbReference type="OMA" id="WVDTIKA"/>
<evidence type="ECO:0000256" key="2">
    <source>
        <dbReference type="PROSITE-ProRule" id="PRU00169"/>
    </source>
</evidence>
<organism evidence="5 6">
    <name type="scientific">Ichthyophthirius multifiliis</name>
    <name type="common">White spot disease agent</name>
    <name type="synonym">Ich</name>
    <dbReference type="NCBI Taxonomy" id="5932"/>
    <lineage>
        <taxon>Eukaryota</taxon>
        <taxon>Sar</taxon>
        <taxon>Alveolata</taxon>
        <taxon>Ciliophora</taxon>
        <taxon>Intramacronucleata</taxon>
        <taxon>Oligohymenophorea</taxon>
        <taxon>Hymenostomatida</taxon>
        <taxon>Ophryoglenina</taxon>
        <taxon>Ichthyophthirius</taxon>
    </lineage>
</organism>
<dbReference type="GO" id="GO:0000155">
    <property type="term" value="F:phosphorelay sensor kinase activity"/>
    <property type="evidence" value="ECO:0007669"/>
    <property type="project" value="InterPro"/>
</dbReference>
<feature type="domain" description="Response regulatory" evidence="4">
    <location>
        <begin position="443"/>
        <end position="575"/>
    </location>
</feature>
<dbReference type="PANTHER" id="PTHR43719">
    <property type="entry name" value="TWO-COMPONENT HISTIDINE KINASE"/>
    <property type="match status" value="1"/>
</dbReference>
<dbReference type="InParanoid" id="G0QSA8"/>
<dbReference type="OrthoDB" id="297207at2759"/>
<dbReference type="EMBL" id="GL983809">
    <property type="protein sequence ID" value="EGR31906.1"/>
    <property type="molecule type" value="Genomic_DNA"/>
</dbReference>
<dbReference type="SUPFAM" id="SSF52172">
    <property type="entry name" value="CheY-like"/>
    <property type="match status" value="1"/>
</dbReference>
<feature type="modified residue" description="4-aspartylphosphate" evidence="2">
    <location>
        <position position="504"/>
    </location>
</feature>
<dbReference type="SMART" id="SM00387">
    <property type="entry name" value="HATPase_c"/>
    <property type="match status" value="1"/>
</dbReference>
<dbReference type="PRINTS" id="PR00344">
    <property type="entry name" value="BCTRLSENSOR"/>
</dbReference>
<feature type="domain" description="Histidine kinase" evidence="3">
    <location>
        <begin position="191"/>
        <end position="414"/>
    </location>
</feature>
<dbReference type="InterPro" id="IPR001789">
    <property type="entry name" value="Sig_transdc_resp-reg_receiver"/>
</dbReference>
<dbReference type="InterPro" id="IPR050956">
    <property type="entry name" value="2C_system_His_kinase"/>
</dbReference>
<evidence type="ECO:0000256" key="1">
    <source>
        <dbReference type="ARBA" id="ARBA00022553"/>
    </source>
</evidence>
<keyword evidence="5" id="KW-0808">Transferase</keyword>
<dbReference type="PROSITE" id="PS50109">
    <property type="entry name" value="HIS_KIN"/>
    <property type="match status" value="1"/>
</dbReference>
<dbReference type="InterPro" id="IPR036097">
    <property type="entry name" value="HisK_dim/P_sf"/>
</dbReference>
<dbReference type="CDD" id="cd17546">
    <property type="entry name" value="REC_hyHK_CKI1_RcsC-like"/>
    <property type="match status" value="1"/>
</dbReference>
<evidence type="ECO:0000259" key="4">
    <source>
        <dbReference type="PROSITE" id="PS50110"/>
    </source>
</evidence>
<sequence length="579" mass="66542">MNIPSNLQFYITFFQLLPEGIILLGPSSQKLHIINKQAENLIGLKGSLAIEKLLLLKNNMTKLNEQETIGVNNNMPLALKMKNIIQQQDLNFNKKKEEISPQMQIQLNKQYQQTNPYNQNAFQIRKKYTSDQNNDVSQNLEYQKKYFEVTCVPSVIEKKACVLFLIRDVTHFNQIKLLKLINKNKSQMLSQVSHEFRTPLNCIISMIEMVCMQLNEKIDLLQYLKPALTSAKQLNFMVNDILDIAQVNVGKFSLNIEQFNLKELIFQLLDLLKIQADQKNILLKVIYDSILPVIIASDPNRLRQIITNLISNALKFTKKGGQISIKIKLYEENQFLVSIKDTGIGISQEDQKLLFKKFGKINGKNQNKLNPMGVGLGLIISNTLAQKLGNGEGLQIKSVLGKGTKFFFILLNQSDQLRSSRNSITLQNNYYQNNNNNVYNLFRILIVDDIFLNITVLKMKIEKLIQNVEIQSVCDAEEALFLIKSLFTNNSYNRQNIYDIIFLDLCMPIVDGYCLFQQIKDFISQKDISLKLKVVACSGYSDNEERVKCLDLGMVDYIVKPIEQVKLKQVLQDQLNIFL</sequence>
<dbReference type="SUPFAM" id="SSF47384">
    <property type="entry name" value="Homodimeric domain of signal transducing histidine kinase"/>
    <property type="match status" value="1"/>
</dbReference>
<dbReference type="InterPro" id="IPR036890">
    <property type="entry name" value="HATPase_C_sf"/>
</dbReference>
<keyword evidence="1 2" id="KW-0597">Phosphoprotein</keyword>
<reference evidence="5 6" key="1">
    <citation type="submission" date="2011-07" db="EMBL/GenBank/DDBJ databases">
        <authorList>
            <person name="Coyne R."/>
            <person name="Brami D."/>
            <person name="Johnson J."/>
            <person name="Hostetler J."/>
            <person name="Hannick L."/>
            <person name="Clark T."/>
            <person name="Cassidy-Hanley D."/>
            <person name="Inman J."/>
        </authorList>
    </citation>
    <scope>NUCLEOTIDE SEQUENCE [LARGE SCALE GENOMIC DNA]</scope>
    <source>
        <strain evidence="5 6">G5</strain>
    </source>
</reference>
<evidence type="ECO:0000313" key="5">
    <source>
        <dbReference type="EMBL" id="EGR31906.1"/>
    </source>
</evidence>
<evidence type="ECO:0000259" key="3">
    <source>
        <dbReference type="PROSITE" id="PS50109"/>
    </source>
</evidence>
<dbReference type="InterPro" id="IPR005467">
    <property type="entry name" value="His_kinase_dom"/>
</dbReference>
<dbReference type="SMART" id="SM00388">
    <property type="entry name" value="HisKA"/>
    <property type="match status" value="1"/>
</dbReference>
<gene>
    <name evidence="5" type="ORF">IMG5_100560</name>
</gene>
<dbReference type="AlphaFoldDB" id="G0QSA8"/>
<dbReference type="Pfam" id="PF00512">
    <property type="entry name" value="HisKA"/>
    <property type="match status" value="1"/>
</dbReference>
<dbReference type="Pfam" id="PF00072">
    <property type="entry name" value="Response_reg"/>
    <property type="match status" value="1"/>
</dbReference>
<evidence type="ECO:0000313" key="6">
    <source>
        <dbReference type="Proteomes" id="UP000008983"/>
    </source>
</evidence>
<dbReference type="STRING" id="857967.G0QSA8"/>
<dbReference type="Gene3D" id="3.30.565.10">
    <property type="entry name" value="Histidine kinase-like ATPase, C-terminal domain"/>
    <property type="match status" value="1"/>
</dbReference>
<protein>
    <submittedName>
        <fullName evidence="5">Phospholipid-translocating p-type flippase family protein, putative</fullName>
        <ecNumber evidence="5">2.7.13.3</ecNumber>
    </submittedName>
</protein>
<dbReference type="PANTHER" id="PTHR43719:SF28">
    <property type="entry name" value="PEROXIDE STRESS-ACTIVATED HISTIDINE KINASE MAK1-RELATED"/>
    <property type="match status" value="1"/>
</dbReference>
<proteinExistence type="predicted"/>
<dbReference type="eggNOG" id="KOG0519">
    <property type="taxonomic scope" value="Eukaryota"/>
</dbReference>
<dbReference type="RefSeq" id="XP_004035392.1">
    <property type="nucleotide sequence ID" value="XM_004035344.1"/>
</dbReference>
<dbReference type="InterPro" id="IPR011006">
    <property type="entry name" value="CheY-like_superfamily"/>
</dbReference>
<accession>G0QSA8</accession>
<dbReference type="InterPro" id="IPR004358">
    <property type="entry name" value="Sig_transdc_His_kin-like_C"/>
</dbReference>
<dbReference type="SUPFAM" id="SSF55874">
    <property type="entry name" value="ATPase domain of HSP90 chaperone/DNA topoisomerase II/histidine kinase"/>
    <property type="match status" value="1"/>
</dbReference>
<dbReference type="PROSITE" id="PS50110">
    <property type="entry name" value="RESPONSE_REGULATORY"/>
    <property type="match status" value="1"/>
</dbReference>
<dbReference type="Proteomes" id="UP000008983">
    <property type="component" value="Unassembled WGS sequence"/>
</dbReference>
<dbReference type="Gene3D" id="3.40.50.2300">
    <property type="match status" value="1"/>
</dbReference>
<dbReference type="EC" id="2.7.13.3" evidence="5"/>
<keyword evidence="6" id="KW-1185">Reference proteome</keyword>
<dbReference type="GeneID" id="14908042"/>
<dbReference type="InterPro" id="IPR003661">
    <property type="entry name" value="HisK_dim/P_dom"/>
</dbReference>
<dbReference type="Gene3D" id="1.10.287.130">
    <property type="match status" value="1"/>
</dbReference>
<dbReference type="Pfam" id="PF02518">
    <property type="entry name" value="HATPase_c"/>
    <property type="match status" value="1"/>
</dbReference>